<gene>
    <name evidence="5" type="ORF">BEN30_03470</name>
</gene>
<dbReference type="EMBL" id="MCGG01000008">
    <property type="protein sequence ID" value="OEJ69350.1"/>
    <property type="molecule type" value="Genomic_DNA"/>
</dbReference>
<dbReference type="InterPro" id="IPR011006">
    <property type="entry name" value="CheY-like_superfamily"/>
</dbReference>
<proteinExistence type="predicted"/>
<feature type="domain" description="Response regulatory" evidence="4">
    <location>
        <begin position="10"/>
        <end position="129"/>
    </location>
</feature>
<accession>A0A1E5QBE1</accession>
<dbReference type="Proteomes" id="UP000095347">
    <property type="component" value="Unassembled WGS sequence"/>
</dbReference>
<keyword evidence="1 2" id="KW-0597">Phosphoprotein</keyword>
<dbReference type="Gene3D" id="3.40.50.2300">
    <property type="match status" value="1"/>
</dbReference>
<evidence type="ECO:0000256" key="3">
    <source>
        <dbReference type="SAM" id="MobiDB-lite"/>
    </source>
</evidence>
<comment type="caution">
    <text evidence="5">The sequence shown here is derived from an EMBL/GenBank/DDBJ whole genome shotgun (WGS) entry which is preliminary data.</text>
</comment>
<name>A0A1E5QBE1_9PROT</name>
<dbReference type="RefSeq" id="WP_069956814.1">
    <property type="nucleotide sequence ID" value="NZ_MCGG01000008.1"/>
</dbReference>
<feature type="compositionally biased region" description="Basic and acidic residues" evidence="3">
    <location>
        <begin position="152"/>
        <end position="161"/>
    </location>
</feature>
<reference evidence="6" key="1">
    <citation type="submission" date="2016-07" db="EMBL/GenBank/DDBJ databases">
        <authorList>
            <person name="Florea S."/>
            <person name="Webb J.S."/>
            <person name="Jaromczyk J."/>
            <person name="Schardl C.L."/>
        </authorList>
    </citation>
    <scope>NUCLEOTIDE SEQUENCE [LARGE SCALE GENOMIC DNA]</scope>
    <source>
        <strain evidence="6">MV-1</strain>
    </source>
</reference>
<dbReference type="AlphaFoldDB" id="A0A1E5QBE1"/>
<evidence type="ECO:0000259" key="4">
    <source>
        <dbReference type="PROSITE" id="PS50110"/>
    </source>
</evidence>
<keyword evidence="6" id="KW-1185">Reference proteome</keyword>
<dbReference type="PANTHER" id="PTHR44591:SF3">
    <property type="entry name" value="RESPONSE REGULATORY DOMAIN-CONTAINING PROTEIN"/>
    <property type="match status" value="1"/>
</dbReference>
<evidence type="ECO:0000256" key="1">
    <source>
        <dbReference type="ARBA" id="ARBA00022553"/>
    </source>
</evidence>
<evidence type="ECO:0000313" key="5">
    <source>
        <dbReference type="EMBL" id="OEJ69350.1"/>
    </source>
</evidence>
<evidence type="ECO:0000313" key="6">
    <source>
        <dbReference type="Proteomes" id="UP000095347"/>
    </source>
</evidence>
<dbReference type="PROSITE" id="PS50110">
    <property type="entry name" value="RESPONSE_REGULATORY"/>
    <property type="match status" value="1"/>
</dbReference>
<organism evidence="5 6">
    <name type="scientific">Magnetovibrio blakemorei</name>
    <dbReference type="NCBI Taxonomy" id="28181"/>
    <lineage>
        <taxon>Bacteria</taxon>
        <taxon>Pseudomonadati</taxon>
        <taxon>Pseudomonadota</taxon>
        <taxon>Alphaproteobacteria</taxon>
        <taxon>Rhodospirillales</taxon>
        <taxon>Magnetovibrionaceae</taxon>
        <taxon>Magnetovibrio</taxon>
    </lineage>
</organism>
<dbReference type="InterPro" id="IPR050595">
    <property type="entry name" value="Bact_response_regulator"/>
</dbReference>
<sequence>MATGYLEKVRFLIVDDNSFSRQITRLILMQFGARDIVEAADGIAAQKETCSFKPDIILLDWVMSPMDGVEFVRWLRESEDSPSPFTPVIMVTSYSHMSNIMQARDLGVNEFLAKPISAKSLLMRIKAVIEKPRQFVRANPYFGPDRRRRPLPHREEERRGPLDLQFEDDVSQ</sequence>
<dbReference type="STRING" id="28181.BEN30_03470"/>
<evidence type="ECO:0000256" key="2">
    <source>
        <dbReference type="PROSITE-ProRule" id="PRU00169"/>
    </source>
</evidence>
<protein>
    <recommendedName>
        <fullName evidence="4">Response regulatory domain-containing protein</fullName>
    </recommendedName>
</protein>
<dbReference type="PANTHER" id="PTHR44591">
    <property type="entry name" value="STRESS RESPONSE REGULATOR PROTEIN 1"/>
    <property type="match status" value="1"/>
</dbReference>
<dbReference type="Pfam" id="PF00072">
    <property type="entry name" value="Response_reg"/>
    <property type="match status" value="1"/>
</dbReference>
<feature type="modified residue" description="4-aspartylphosphate" evidence="2">
    <location>
        <position position="60"/>
    </location>
</feature>
<dbReference type="SMART" id="SM00448">
    <property type="entry name" value="REC"/>
    <property type="match status" value="1"/>
</dbReference>
<feature type="region of interest" description="Disordered" evidence="3">
    <location>
        <begin position="140"/>
        <end position="172"/>
    </location>
</feature>
<dbReference type="GO" id="GO:0000160">
    <property type="term" value="P:phosphorelay signal transduction system"/>
    <property type="evidence" value="ECO:0007669"/>
    <property type="project" value="InterPro"/>
</dbReference>
<dbReference type="SUPFAM" id="SSF52172">
    <property type="entry name" value="CheY-like"/>
    <property type="match status" value="1"/>
</dbReference>
<dbReference type="InterPro" id="IPR001789">
    <property type="entry name" value="Sig_transdc_resp-reg_receiver"/>
</dbReference>